<dbReference type="FunFam" id="3.40.250.10:FF:000054">
    <property type="entry name" value="Dual specificity phosphatase 9"/>
    <property type="match status" value="1"/>
</dbReference>
<evidence type="ECO:0000256" key="1">
    <source>
        <dbReference type="ARBA" id="ARBA00004496"/>
    </source>
</evidence>
<comment type="catalytic activity">
    <reaction evidence="7">
        <text>O-phospho-L-tyrosyl-[protein] + H2O = L-tyrosyl-[protein] + phosphate</text>
        <dbReference type="Rhea" id="RHEA:10684"/>
        <dbReference type="Rhea" id="RHEA-COMP:10136"/>
        <dbReference type="Rhea" id="RHEA-COMP:20101"/>
        <dbReference type="ChEBI" id="CHEBI:15377"/>
        <dbReference type="ChEBI" id="CHEBI:43474"/>
        <dbReference type="ChEBI" id="CHEBI:46858"/>
        <dbReference type="ChEBI" id="CHEBI:61978"/>
        <dbReference type="EC" id="3.1.3.48"/>
    </reaction>
</comment>
<dbReference type="Gene3D" id="3.40.250.10">
    <property type="entry name" value="Rhodanese-like domain"/>
    <property type="match status" value="1"/>
</dbReference>
<evidence type="ECO:0000259" key="10">
    <source>
        <dbReference type="PROSITE" id="PS50056"/>
    </source>
</evidence>
<dbReference type="GO" id="GO:0017017">
    <property type="term" value="F:MAP kinase tyrosine/serine/threonine phosphatase activity"/>
    <property type="evidence" value="ECO:0007669"/>
    <property type="project" value="TreeGrafter"/>
</dbReference>
<comment type="similarity">
    <text evidence="2">Belongs to the protein-tyrosine phosphatase family. Non-receptor class dual specificity subfamily.</text>
</comment>
<dbReference type="InterPro" id="IPR000340">
    <property type="entry name" value="Dual-sp_phosphatase_cat-dom"/>
</dbReference>
<dbReference type="EC" id="3.1.3.48" evidence="3"/>
<evidence type="ECO:0000259" key="11">
    <source>
        <dbReference type="PROSITE" id="PS50206"/>
    </source>
</evidence>
<dbReference type="GO" id="GO:0008330">
    <property type="term" value="F:protein tyrosine/threonine phosphatase activity"/>
    <property type="evidence" value="ECO:0007669"/>
    <property type="project" value="TreeGrafter"/>
</dbReference>
<comment type="subcellular location">
    <subcellularLocation>
        <location evidence="1">Cytoplasm</location>
    </subcellularLocation>
</comment>
<feature type="domain" description="Tyrosine-protein phosphatase" evidence="9">
    <location>
        <begin position="304"/>
        <end position="447"/>
    </location>
</feature>
<dbReference type="AlphaFoldDB" id="A0A8J2RGP1"/>
<keyword evidence="5" id="KW-0378">Hydrolase</keyword>
<proteinExistence type="inferred from homology"/>
<comment type="caution">
    <text evidence="12">The sequence shown here is derived from an EMBL/GenBank/DDBJ whole genome shotgun (WGS) entry which is preliminary data.</text>
</comment>
<keyword evidence="6" id="KW-0904">Protein phosphatase</keyword>
<feature type="compositionally biased region" description="Polar residues" evidence="8">
    <location>
        <begin position="196"/>
        <end position="212"/>
    </location>
</feature>
<dbReference type="GO" id="GO:0043409">
    <property type="term" value="P:negative regulation of MAPK cascade"/>
    <property type="evidence" value="ECO:0007669"/>
    <property type="project" value="TreeGrafter"/>
</dbReference>
<name>A0A8J2RGP1_9CRUS</name>
<evidence type="ECO:0000313" key="13">
    <source>
        <dbReference type="Proteomes" id="UP000789390"/>
    </source>
</evidence>
<evidence type="ECO:0000259" key="9">
    <source>
        <dbReference type="PROSITE" id="PS50054"/>
    </source>
</evidence>
<feature type="domain" description="Tyrosine specific protein phosphatases" evidence="10">
    <location>
        <begin position="360"/>
        <end position="428"/>
    </location>
</feature>
<evidence type="ECO:0000256" key="5">
    <source>
        <dbReference type="ARBA" id="ARBA00022801"/>
    </source>
</evidence>
<dbReference type="OrthoDB" id="165342at2759"/>
<dbReference type="EMBL" id="CAKKLH010000009">
    <property type="protein sequence ID" value="CAH0098853.1"/>
    <property type="molecule type" value="Genomic_DNA"/>
</dbReference>
<evidence type="ECO:0000256" key="8">
    <source>
        <dbReference type="SAM" id="MobiDB-lite"/>
    </source>
</evidence>
<feature type="domain" description="Rhodanese" evidence="11">
    <location>
        <begin position="44"/>
        <end position="164"/>
    </location>
</feature>
<dbReference type="Proteomes" id="UP000789390">
    <property type="component" value="Unassembled WGS sequence"/>
</dbReference>
<sequence>MVKMPAMSEMADCGDGVISADGLWAQLRDATANPSPLGEVDVMITLLDCRSAADFGECHIRRAVHLSLPSIMLRRLAGGKVTIGSVLKSSNNNPDGAKVARPFLPTTGSGGSTTNKKQHTFVLCGGGGEIVSVLRKSLIQDGCPVVCLQGGVEEFRNKYPEWCVTRESETANPNEVLPNLRIGGDGLRSTTGVVRPLSLNNRRPGSLGSRSASDSEEERPDSSLESGEIRVDDENGIGVGPPEFGSGFSLGLSVGLRLGLESEPLPPLMLDNITADSAEIGGVGAGHLGITAINDMDPLADPGFPVEILPHLFLGNAQNSRDCDALDKHRIRYVVNVTPNLPNVFEDSGTIQYLQIPITDHWSQNLASFFPSAIGFIDGARERQEGVLVHCLAGISRSVTITVAYLMYKMSMSLNDAYDFVRRKKSNISPNFNFMGQLLDFERQLNPPSPQRCTCHLSASDSNKPEDHALIPFTRLSIEEPEDEEELPLSADPTMGIDSGLPSSVSMSPCSAESSVASSPAVIHSSPSGVGGSGNVKRLRTLVCRCQASLSQCHFTTPTTL</sequence>
<accession>A0A8J2RGP1</accession>
<dbReference type="PROSITE" id="PS50206">
    <property type="entry name" value="RHODANESE_3"/>
    <property type="match status" value="1"/>
</dbReference>
<dbReference type="PANTHER" id="PTHR10159">
    <property type="entry name" value="DUAL SPECIFICITY PROTEIN PHOSPHATASE"/>
    <property type="match status" value="1"/>
</dbReference>
<dbReference type="SUPFAM" id="SSF52799">
    <property type="entry name" value="(Phosphotyrosine protein) phosphatases II"/>
    <property type="match status" value="1"/>
</dbReference>
<dbReference type="SMART" id="SM00450">
    <property type="entry name" value="RHOD"/>
    <property type="match status" value="1"/>
</dbReference>
<dbReference type="GO" id="GO:0033550">
    <property type="term" value="F:MAP kinase tyrosine phosphatase activity"/>
    <property type="evidence" value="ECO:0007669"/>
    <property type="project" value="TreeGrafter"/>
</dbReference>
<gene>
    <name evidence="12" type="ORF">DGAL_LOCUS959</name>
</gene>
<organism evidence="12 13">
    <name type="scientific">Daphnia galeata</name>
    <dbReference type="NCBI Taxonomy" id="27404"/>
    <lineage>
        <taxon>Eukaryota</taxon>
        <taxon>Metazoa</taxon>
        <taxon>Ecdysozoa</taxon>
        <taxon>Arthropoda</taxon>
        <taxon>Crustacea</taxon>
        <taxon>Branchiopoda</taxon>
        <taxon>Diplostraca</taxon>
        <taxon>Cladocera</taxon>
        <taxon>Anomopoda</taxon>
        <taxon>Daphniidae</taxon>
        <taxon>Daphnia</taxon>
    </lineage>
</organism>
<dbReference type="PROSITE" id="PS50054">
    <property type="entry name" value="TYR_PHOSPHATASE_DUAL"/>
    <property type="match status" value="1"/>
</dbReference>
<dbReference type="InterPro" id="IPR020422">
    <property type="entry name" value="TYR_PHOSPHATASE_DUAL_dom"/>
</dbReference>
<dbReference type="CDD" id="cd14566">
    <property type="entry name" value="DSP_MKP_classII"/>
    <property type="match status" value="1"/>
</dbReference>
<dbReference type="InterPro" id="IPR036873">
    <property type="entry name" value="Rhodanese-like_dom_sf"/>
</dbReference>
<evidence type="ECO:0000256" key="7">
    <source>
        <dbReference type="ARBA" id="ARBA00051722"/>
    </source>
</evidence>
<dbReference type="InterPro" id="IPR029021">
    <property type="entry name" value="Prot-tyrosine_phosphatase-like"/>
</dbReference>
<dbReference type="SMART" id="SM00195">
    <property type="entry name" value="DSPc"/>
    <property type="match status" value="1"/>
</dbReference>
<dbReference type="GO" id="GO:0005829">
    <property type="term" value="C:cytosol"/>
    <property type="evidence" value="ECO:0007669"/>
    <property type="project" value="TreeGrafter"/>
</dbReference>
<protein>
    <recommendedName>
        <fullName evidence="3">protein-tyrosine-phosphatase</fullName>
        <ecNumber evidence="3">3.1.3.48</ecNumber>
    </recommendedName>
</protein>
<keyword evidence="13" id="KW-1185">Reference proteome</keyword>
<evidence type="ECO:0000256" key="2">
    <source>
        <dbReference type="ARBA" id="ARBA00008601"/>
    </source>
</evidence>
<dbReference type="SUPFAM" id="SSF52821">
    <property type="entry name" value="Rhodanese/Cell cycle control phosphatase"/>
    <property type="match status" value="1"/>
</dbReference>
<evidence type="ECO:0000256" key="4">
    <source>
        <dbReference type="ARBA" id="ARBA00022490"/>
    </source>
</evidence>
<dbReference type="PROSITE" id="PS50056">
    <property type="entry name" value="TYR_PHOSPHATASE_2"/>
    <property type="match status" value="1"/>
</dbReference>
<evidence type="ECO:0000256" key="6">
    <source>
        <dbReference type="ARBA" id="ARBA00022912"/>
    </source>
</evidence>
<dbReference type="Gene3D" id="3.90.190.10">
    <property type="entry name" value="Protein tyrosine phosphatase superfamily"/>
    <property type="match status" value="1"/>
</dbReference>
<reference evidence="12" key="1">
    <citation type="submission" date="2021-11" db="EMBL/GenBank/DDBJ databases">
        <authorList>
            <person name="Schell T."/>
        </authorList>
    </citation>
    <scope>NUCLEOTIDE SEQUENCE</scope>
    <source>
        <strain evidence="12">M5</strain>
    </source>
</reference>
<dbReference type="FunFam" id="3.90.190.10:FF:000011">
    <property type="entry name" value="Dual specificity phosphatase 6"/>
    <property type="match status" value="1"/>
</dbReference>
<dbReference type="PANTHER" id="PTHR10159:SF519">
    <property type="entry name" value="DUAL SPECIFICITY PROTEIN PHOSPHATASE MPK3"/>
    <property type="match status" value="1"/>
</dbReference>
<dbReference type="InterPro" id="IPR000387">
    <property type="entry name" value="Tyr_Pase_dom"/>
</dbReference>
<feature type="region of interest" description="Disordered" evidence="8">
    <location>
        <begin position="196"/>
        <end position="242"/>
    </location>
</feature>
<evidence type="ECO:0000256" key="3">
    <source>
        <dbReference type="ARBA" id="ARBA00013064"/>
    </source>
</evidence>
<keyword evidence="4" id="KW-0963">Cytoplasm</keyword>
<dbReference type="InterPro" id="IPR001763">
    <property type="entry name" value="Rhodanese-like_dom"/>
</dbReference>
<evidence type="ECO:0000313" key="12">
    <source>
        <dbReference type="EMBL" id="CAH0098853.1"/>
    </source>
</evidence>
<dbReference type="Pfam" id="PF00581">
    <property type="entry name" value="Rhodanese"/>
    <property type="match status" value="1"/>
</dbReference>
<dbReference type="Pfam" id="PF00782">
    <property type="entry name" value="DSPc"/>
    <property type="match status" value="1"/>
</dbReference>